<keyword evidence="2" id="KW-0472">Membrane</keyword>
<gene>
    <name evidence="3" type="ORF">KIH73_03790</name>
</gene>
<reference evidence="3 4" key="1">
    <citation type="submission" date="2021-05" db="EMBL/GenBank/DDBJ databases">
        <title>Phylogenetic classification of ten novel species belonging to the genus Bifidobacterium comprising B. colchicus sp. nov., B. abeli sp. nov., B. bicoloris sp. nov., B. guerezis sp. nov., B. rosaliae sp. nov., B. santillanensis sp. nov., B. argentati sp. nov., B. amazzoni sp. nov., B. pluviali sp. nov., and B. pinnaculum sp. nov.</title>
        <authorList>
            <person name="Lugli G.A."/>
            <person name="Ruiz Garcia L."/>
            <person name="Margolles A."/>
            <person name="Ventura M."/>
        </authorList>
    </citation>
    <scope>NUCLEOTIDE SEQUENCE [LARGE SCALE GENOMIC DNA]</scope>
    <source>
        <strain evidence="3 4">6T3</strain>
    </source>
</reference>
<name>A0ABS6W7N1_9BIFI</name>
<accession>A0ABS6W7N1</accession>
<comment type="caution">
    <text evidence="3">The sequence shown here is derived from an EMBL/GenBank/DDBJ whole genome shotgun (WGS) entry which is preliminary data.</text>
</comment>
<keyword evidence="2" id="KW-1133">Transmembrane helix</keyword>
<feature type="transmembrane region" description="Helical" evidence="2">
    <location>
        <begin position="38"/>
        <end position="60"/>
    </location>
</feature>
<feature type="transmembrane region" description="Helical" evidence="2">
    <location>
        <begin position="282"/>
        <end position="304"/>
    </location>
</feature>
<evidence type="ECO:0000313" key="4">
    <source>
        <dbReference type="Proteomes" id="UP000812844"/>
    </source>
</evidence>
<feature type="region of interest" description="Disordered" evidence="1">
    <location>
        <begin position="1"/>
        <end position="21"/>
    </location>
</feature>
<feature type="transmembrane region" description="Helical" evidence="2">
    <location>
        <begin position="141"/>
        <end position="161"/>
    </location>
</feature>
<keyword evidence="4" id="KW-1185">Reference proteome</keyword>
<dbReference type="RefSeq" id="WP_219080710.1">
    <property type="nucleotide sequence ID" value="NZ_JAHBBD010000006.1"/>
</dbReference>
<feature type="transmembrane region" description="Helical" evidence="2">
    <location>
        <begin position="111"/>
        <end position="129"/>
    </location>
</feature>
<feature type="transmembrane region" description="Helical" evidence="2">
    <location>
        <begin position="66"/>
        <end position="90"/>
    </location>
</feature>
<evidence type="ECO:0000313" key="3">
    <source>
        <dbReference type="EMBL" id="MBW3082509.1"/>
    </source>
</evidence>
<evidence type="ECO:0000256" key="2">
    <source>
        <dbReference type="SAM" id="Phobius"/>
    </source>
</evidence>
<dbReference type="Proteomes" id="UP000812844">
    <property type="component" value="Unassembled WGS sequence"/>
</dbReference>
<proteinExistence type="predicted"/>
<organism evidence="3 4">
    <name type="scientific">Bifidobacterium phasiani</name>
    <dbReference type="NCBI Taxonomy" id="2834431"/>
    <lineage>
        <taxon>Bacteria</taxon>
        <taxon>Bacillati</taxon>
        <taxon>Actinomycetota</taxon>
        <taxon>Actinomycetes</taxon>
        <taxon>Bifidobacteriales</taxon>
        <taxon>Bifidobacteriaceae</taxon>
        <taxon>Bifidobacterium</taxon>
    </lineage>
</organism>
<keyword evidence="2" id="KW-0812">Transmembrane</keyword>
<protein>
    <submittedName>
        <fullName evidence="3">Uncharacterized protein</fullName>
    </submittedName>
</protein>
<feature type="transmembrane region" description="Helical" evidence="2">
    <location>
        <begin position="246"/>
        <end position="270"/>
    </location>
</feature>
<evidence type="ECO:0000256" key="1">
    <source>
        <dbReference type="SAM" id="MobiDB-lite"/>
    </source>
</evidence>
<feature type="transmembrane region" description="Helical" evidence="2">
    <location>
        <begin position="214"/>
        <end position="234"/>
    </location>
</feature>
<dbReference type="EMBL" id="JAHBBD010000006">
    <property type="protein sequence ID" value="MBW3082509.1"/>
    <property type="molecule type" value="Genomic_DNA"/>
</dbReference>
<sequence>MAGRTASPDAPDRPNPSTPRNRRLAAARRIALRILRPGPAVTAVSVVAGVALLVLAFTVFGDGHPLSIVAYLVSAYALVVVCAGIVPLVRRGNDRLRRNAYVRRFQDDLPFKLRLSLLGSLAINLLYSATNALSGFYYHSVWFGTLAAYYILLSVTRFSLVRYARLHGFGRNLGAELRRYRLCGIVLLAMNMVLIGLVVLVLSKNEGFEYAGTLIYVMALYTFYSTIAAVVNVVRYRRLDSPAIAAAGHVNLVSALVSMLSLEIAMLGQFGSERDDPYFRPLMIALSGAAICLTVTVLGVYMIVRATRRLRRLPAAGAAATGRRPDGVSGRAS</sequence>
<feature type="transmembrane region" description="Helical" evidence="2">
    <location>
        <begin position="182"/>
        <end position="202"/>
    </location>
</feature>